<evidence type="ECO:0000259" key="6">
    <source>
        <dbReference type="Pfam" id="PF13193"/>
    </source>
</evidence>
<dbReference type="PANTHER" id="PTHR24096">
    <property type="entry name" value="LONG-CHAIN-FATTY-ACID--COA LIGASE"/>
    <property type="match status" value="1"/>
</dbReference>
<comment type="subcellular location">
    <subcellularLocation>
        <location evidence="1">Peroxisome</location>
    </subcellularLocation>
</comment>
<keyword evidence="7" id="KW-0560">Oxidoreductase</keyword>
<dbReference type="EMBL" id="HBUF01121912">
    <property type="protein sequence ID" value="CAG6642344.1"/>
    <property type="molecule type" value="Transcribed_RNA"/>
</dbReference>
<dbReference type="InterPro" id="IPR000873">
    <property type="entry name" value="AMP-dep_synth/lig_dom"/>
</dbReference>
<evidence type="ECO:0000256" key="2">
    <source>
        <dbReference type="ARBA" id="ARBA00006432"/>
    </source>
</evidence>
<proteinExistence type="inferred from homology"/>
<protein>
    <submittedName>
        <fullName evidence="7">Luciferin 4-monooxygenase</fullName>
    </submittedName>
</protein>
<dbReference type="InterPro" id="IPR045851">
    <property type="entry name" value="AMP-bd_C_sf"/>
</dbReference>
<reference evidence="7" key="1">
    <citation type="submission" date="2021-05" db="EMBL/GenBank/DDBJ databases">
        <authorList>
            <person name="Alioto T."/>
            <person name="Alioto T."/>
            <person name="Gomez Garrido J."/>
        </authorList>
    </citation>
    <scope>NUCLEOTIDE SEQUENCE</scope>
</reference>
<dbReference type="InterPro" id="IPR020845">
    <property type="entry name" value="AMP-binding_CS"/>
</dbReference>
<keyword evidence="7" id="KW-0503">Monooxygenase</keyword>
<evidence type="ECO:0000313" key="7">
    <source>
        <dbReference type="EMBL" id="CAG6687758.1"/>
    </source>
</evidence>
<dbReference type="GO" id="GO:0004497">
    <property type="term" value="F:monooxygenase activity"/>
    <property type="evidence" value="ECO:0007669"/>
    <property type="project" value="UniProtKB-KW"/>
</dbReference>
<feature type="domain" description="AMP-dependent synthetase/ligase" evidence="5">
    <location>
        <begin position="32"/>
        <end position="404"/>
    </location>
</feature>
<evidence type="ECO:0000256" key="3">
    <source>
        <dbReference type="ARBA" id="ARBA00022598"/>
    </source>
</evidence>
<dbReference type="Gene3D" id="3.40.50.980">
    <property type="match status" value="2"/>
</dbReference>
<dbReference type="FunFam" id="3.30.300.30:FF:000007">
    <property type="entry name" value="4-coumarate--CoA ligase 2"/>
    <property type="match status" value="1"/>
</dbReference>
<dbReference type="Gene3D" id="3.30.300.30">
    <property type="match status" value="1"/>
</dbReference>
<dbReference type="GO" id="GO:0005777">
    <property type="term" value="C:peroxisome"/>
    <property type="evidence" value="ECO:0007669"/>
    <property type="project" value="UniProtKB-SubCell"/>
</dbReference>
<accession>A0A8D8TH60</accession>
<feature type="domain" description="AMP-binding enzyme C-terminal" evidence="6">
    <location>
        <begin position="456"/>
        <end position="532"/>
    </location>
</feature>
<dbReference type="EMBL" id="HBUF01283111">
    <property type="protein sequence ID" value="CAG6687758.1"/>
    <property type="molecule type" value="Transcribed_RNA"/>
</dbReference>
<dbReference type="PANTHER" id="PTHR24096:SF149">
    <property type="entry name" value="AMP-BINDING DOMAIN-CONTAINING PROTEIN-RELATED"/>
    <property type="match status" value="1"/>
</dbReference>
<dbReference type="GO" id="GO:0016405">
    <property type="term" value="F:CoA-ligase activity"/>
    <property type="evidence" value="ECO:0007669"/>
    <property type="project" value="TreeGrafter"/>
</dbReference>
<organism evidence="7">
    <name type="scientific">Cacopsylla melanoneura</name>
    <dbReference type="NCBI Taxonomy" id="428564"/>
    <lineage>
        <taxon>Eukaryota</taxon>
        <taxon>Metazoa</taxon>
        <taxon>Ecdysozoa</taxon>
        <taxon>Arthropoda</taxon>
        <taxon>Hexapoda</taxon>
        <taxon>Insecta</taxon>
        <taxon>Pterygota</taxon>
        <taxon>Neoptera</taxon>
        <taxon>Paraneoptera</taxon>
        <taxon>Hemiptera</taxon>
        <taxon>Sternorrhyncha</taxon>
        <taxon>Psylloidea</taxon>
        <taxon>Psyllidae</taxon>
        <taxon>Psyllinae</taxon>
        <taxon>Cacopsylla</taxon>
    </lineage>
</organism>
<dbReference type="PROSITE" id="PS00455">
    <property type="entry name" value="AMP_BINDING"/>
    <property type="match status" value="1"/>
</dbReference>
<dbReference type="EMBL" id="HBUF01121911">
    <property type="protein sequence ID" value="CAG6642343.1"/>
    <property type="molecule type" value="Transcribed_RNA"/>
</dbReference>
<dbReference type="AlphaFoldDB" id="A0A8D8TH60"/>
<dbReference type="Pfam" id="PF00501">
    <property type="entry name" value="AMP-binding"/>
    <property type="match status" value="1"/>
</dbReference>
<keyword evidence="4" id="KW-0576">Peroxisome</keyword>
<name>A0A8D8TH60_9HEMI</name>
<dbReference type="Pfam" id="PF13193">
    <property type="entry name" value="AMP-binding_C"/>
    <property type="match status" value="1"/>
</dbReference>
<keyword evidence="3" id="KW-0436">Ligase</keyword>
<comment type="similarity">
    <text evidence="2">Belongs to the ATP-dependent AMP-binding enzyme family.</text>
</comment>
<dbReference type="Gene3D" id="2.30.38.10">
    <property type="entry name" value="Luciferase, Domain 3"/>
    <property type="match status" value="1"/>
</dbReference>
<evidence type="ECO:0000256" key="4">
    <source>
        <dbReference type="ARBA" id="ARBA00023140"/>
    </source>
</evidence>
<evidence type="ECO:0000256" key="1">
    <source>
        <dbReference type="ARBA" id="ARBA00004275"/>
    </source>
</evidence>
<sequence>MGTKDKLIISGKHIPIAPYCKKISLGNYLCTQLKQFGNAEAMIDAVTGIVYTYEQILQNSLQLADALQRRGYCRGDVIAISSGNRLDYPVLLVATSLLGVTLSNINPQYSEGELKHILNLTEPMAVFCSPQTSHQIISMSGRFPSIREIIVFDHVEPIVEPRRIYSYSSVVESGDWRGFDIPVGDFSGDVAVVLTSSGTTGLPKGVMLSHSNVITLLEIVKVTSPLSSPLFTTRPVVMALVPFFHGYGLLLMLLSMTLQTKLAVLSHFEPHLFLSSIEKYKISVLPAVPPLLIFLAKSPLVDKYDLSSLMRVTCGAAPVGKSTLEQVGDRLGLAMDSMKQAYGMTELTVLATSFDMDSDVPAHSVGQVLPNMKVKVIDVDTGRTLGVNEPGELCFLGPLVMKGYINNEKETANTIDKEGWLHTGDIGYYDEHYYLYIVDRLKELIKVKGFQVAPAELESLLLNHKDIADAAVIGKPDDLCGEVPLAFVVKKPESNVTSKDIQAYVEKLVSPQKRLRGGVVFVDAIPKNASGKILRRVLRESIKNKAKL</sequence>
<dbReference type="SUPFAM" id="SSF56801">
    <property type="entry name" value="Acetyl-CoA synthetase-like"/>
    <property type="match status" value="1"/>
</dbReference>
<dbReference type="CDD" id="cd05911">
    <property type="entry name" value="Firefly_Luc_like"/>
    <property type="match status" value="1"/>
</dbReference>
<evidence type="ECO:0000259" key="5">
    <source>
        <dbReference type="Pfam" id="PF00501"/>
    </source>
</evidence>
<dbReference type="EMBL" id="HBUF01121910">
    <property type="protein sequence ID" value="CAG6642342.1"/>
    <property type="molecule type" value="Transcribed_RNA"/>
</dbReference>
<dbReference type="InterPro" id="IPR025110">
    <property type="entry name" value="AMP-bd_C"/>
</dbReference>